<reference evidence="1 2" key="1">
    <citation type="journal article" date="2015" name="Stand. Genomic Sci.">
        <title>Genomic Encyclopedia of Bacterial and Archaeal Type Strains, Phase III: the genomes of soil and plant-associated and newly described type strains.</title>
        <authorList>
            <person name="Whitman W.B."/>
            <person name="Woyke T."/>
            <person name="Klenk H.P."/>
            <person name="Zhou Y."/>
            <person name="Lilburn T.G."/>
            <person name="Beck B.J."/>
            <person name="De Vos P."/>
            <person name="Vandamme P."/>
            <person name="Eisen J.A."/>
            <person name="Garrity G."/>
            <person name="Hugenholtz P."/>
            <person name="Kyrpides N.C."/>
        </authorList>
    </citation>
    <scope>NUCLEOTIDE SEQUENCE [LARGE SCALE GENOMIC DNA]</scope>
    <source>
        <strain evidence="1 2">CGMCC 1.7271</strain>
    </source>
</reference>
<dbReference type="RefSeq" id="WP_144887726.1">
    <property type="nucleotide sequence ID" value="NZ_VLLE01000005.1"/>
</dbReference>
<dbReference type="EMBL" id="VLLE01000005">
    <property type="protein sequence ID" value="TWI80669.1"/>
    <property type="molecule type" value="Genomic_DNA"/>
</dbReference>
<organism evidence="1 2">
    <name type="scientific">Lacibacter cauensis</name>
    <dbReference type="NCBI Taxonomy" id="510947"/>
    <lineage>
        <taxon>Bacteria</taxon>
        <taxon>Pseudomonadati</taxon>
        <taxon>Bacteroidota</taxon>
        <taxon>Chitinophagia</taxon>
        <taxon>Chitinophagales</taxon>
        <taxon>Chitinophagaceae</taxon>
        <taxon>Lacibacter</taxon>
    </lineage>
</organism>
<evidence type="ECO:0008006" key="3">
    <source>
        <dbReference type="Google" id="ProtNLM"/>
    </source>
</evidence>
<name>A0A562SHD0_9BACT</name>
<dbReference type="OrthoDB" id="8418771at2"/>
<evidence type="ECO:0000313" key="2">
    <source>
        <dbReference type="Proteomes" id="UP000316167"/>
    </source>
</evidence>
<proteinExistence type="predicted"/>
<protein>
    <recommendedName>
        <fullName evidence="3">Phosphoribosylpyrophosphate synthetase</fullName>
    </recommendedName>
</protein>
<dbReference type="Proteomes" id="UP000316167">
    <property type="component" value="Unassembled WGS sequence"/>
</dbReference>
<sequence length="102" mass="11451">MYNYDTVTEAISGLKARGFTLDFNLQVNAIQCFNPDLNLTPQEFEIKEVYRFEGDTNPSDEEIVYAIESKDGHKGVFVNGYGPSADAVGAEMMQKLTDHHNQ</sequence>
<comment type="caution">
    <text evidence="1">The sequence shown here is derived from an EMBL/GenBank/DDBJ whole genome shotgun (WGS) entry which is preliminary data.</text>
</comment>
<dbReference type="AlphaFoldDB" id="A0A562SHD0"/>
<gene>
    <name evidence="1" type="ORF">IQ13_3348</name>
</gene>
<keyword evidence="2" id="KW-1185">Reference proteome</keyword>
<accession>A0A562SHD0</accession>
<evidence type="ECO:0000313" key="1">
    <source>
        <dbReference type="EMBL" id="TWI80669.1"/>
    </source>
</evidence>